<evidence type="ECO:0000313" key="2">
    <source>
        <dbReference type="Proteomes" id="UP000001343"/>
    </source>
</evidence>
<accession>A0AA87MPI7</accession>
<dbReference type="AlphaFoldDB" id="A0AA87MPI7"/>
<dbReference type="Proteomes" id="UP000001343">
    <property type="component" value="Unassembled WGS sequence"/>
</dbReference>
<reference evidence="1 2" key="1">
    <citation type="journal article" date="2014" name="Int. J. Syst. Evol. Microbiol.">
        <title>Leptospira mayottensis sp. nov., a pathogenic species of the genus Leptospira isolated from humans.</title>
        <authorList>
            <person name="Bourhy P."/>
            <person name="Collet L."/>
            <person name="Brisse S."/>
            <person name="Picardeau M."/>
        </authorList>
    </citation>
    <scope>NUCLEOTIDE SEQUENCE [LARGE SCALE GENOMIC DNA]</scope>
    <source>
        <strain evidence="1 2">200901122</strain>
    </source>
</reference>
<comment type="caution">
    <text evidence="1">The sequence shown here is derived from an EMBL/GenBank/DDBJ whole genome shotgun (WGS) entry which is preliminary data.</text>
</comment>
<protein>
    <submittedName>
        <fullName evidence="1">Uncharacterized protein</fullName>
    </submittedName>
</protein>
<organism evidence="1 2">
    <name type="scientific">Leptospira mayottensis 200901122</name>
    <dbReference type="NCBI Taxonomy" id="1193010"/>
    <lineage>
        <taxon>Bacteria</taxon>
        <taxon>Pseudomonadati</taxon>
        <taxon>Spirochaetota</taxon>
        <taxon>Spirochaetia</taxon>
        <taxon>Leptospirales</taxon>
        <taxon>Leptospiraceae</taxon>
        <taxon>Leptospira</taxon>
    </lineage>
</organism>
<evidence type="ECO:0000313" key="1">
    <source>
        <dbReference type="EMBL" id="EKR99400.1"/>
    </source>
</evidence>
<proteinExistence type="predicted"/>
<sequence>MKRLNRKTSVFVSSGNFAVNLGGQGEATVEERYGHDEKKEVIKNRFFHVVF</sequence>
<gene>
    <name evidence="1" type="ORF">LEP1GSC125_0482</name>
</gene>
<dbReference type="EMBL" id="AKWM02000053">
    <property type="protein sequence ID" value="EKR99400.1"/>
    <property type="molecule type" value="Genomic_DNA"/>
</dbReference>
<name>A0AA87MPI7_9LEPT</name>